<organism evidence="1 2">
    <name type="scientific">Neolewinella agarilytica</name>
    <dbReference type="NCBI Taxonomy" id="478744"/>
    <lineage>
        <taxon>Bacteria</taxon>
        <taxon>Pseudomonadati</taxon>
        <taxon>Bacteroidota</taxon>
        <taxon>Saprospiria</taxon>
        <taxon>Saprospirales</taxon>
        <taxon>Lewinellaceae</taxon>
        <taxon>Neolewinella</taxon>
    </lineage>
</organism>
<dbReference type="EMBL" id="FOFB01000007">
    <property type="protein sequence ID" value="SEQ23116.1"/>
    <property type="molecule type" value="Genomic_DNA"/>
</dbReference>
<dbReference type="AlphaFoldDB" id="A0A1H9EBH5"/>
<reference evidence="2" key="1">
    <citation type="submission" date="2016-10" db="EMBL/GenBank/DDBJ databases">
        <authorList>
            <person name="Varghese N."/>
            <person name="Submissions S."/>
        </authorList>
    </citation>
    <scope>NUCLEOTIDE SEQUENCE [LARGE SCALE GENOMIC DNA]</scope>
    <source>
        <strain evidence="2">DSM 24740</strain>
    </source>
</reference>
<gene>
    <name evidence="1" type="ORF">SAMN05444359_10720</name>
</gene>
<keyword evidence="2" id="KW-1185">Reference proteome</keyword>
<protein>
    <submittedName>
        <fullName evidence="1">Uncharacterized protein</fullName>
    </submittedName>
</protein>
<evidence type="ECO:0000313" key="1">
    <source>
        <dbReference type="EMBL" id="SEQ23116.1"/>
    </source>
</evidence>
<name>A0A1H9EBH5_9BACT</name>
<dbReference type="InParanoid" id="A0A1H9EBH5"/>
<proteinExistence type="predicted"/>
<evidence type="ECO:0000313" key="2">
    <source>
        <dbReference type="Proteomes" id="UP000199021"/>
    </source>
</evidence>
<dbReference type="SUPFAM" id="SSF51445">
    <property type="entry name" value="(Trans)glycosidases"/>
    <property type="match status" value="1"/>
</dbReference>
<accession>A0A1H9EBH5</accession>
<dbReference type="InterPro" id="IPR017853">
    <property type="entry name" value="GH"/>
</dbReference>
<dbReference type="Proteomes" id="UP000199021">
    <property type="component" value="Unassembled WGS sequence"/>
</dbReference>
<sequence>MHNWMRENDGSIGCPLKSGVLPTFPPMLPTSYESFWLQHRQQRMTDYANGTTGWVVGLAPEVAVKLPATEVSRLLTQRLGEDAFSACLDPENRVPSPMAGETNGNWLKTCHTVGVNVRTIGSFWEVVKYATTLPDHIRGIHLLPIWEPGVVGSLYGMASWQLNPEFYSQEAAELYPQLARIEDQLAVVINLLHAMGKVVGMDVIPHTDRYSEMVLANPSHFEWIRRWDLSIISHRDYLHEEAQGAIIEWLRQRGPALPAYAMVGGFWELSEANRLKLLFGHPDDYGGRQGRRVDLVDWLYHRGLEPAPATMAPPYRGLEVDPNPEAMTIDDAGRVWRDYRITQPTEMSRAFGPLTRYKLYGRKDDNKDWAIDFDRPRTFVWDYLTKHYAEQQTRYNFDFMRGDMSHVQMRPDGVPAVADEYYDPLRAVKLKIAEQAPHFAYFAESFLTEPDYMAYGDEVEHLERSEAEVTLGNLQSTVPDTPEFWEMINHYLGVANHSTVTPAWTVITGDKDDPRFDHFHHYGELSRLFTGLFLGKLPMYYSLGFEQRDRHFERAANEVYSKLYVFQETRGDKAVSGPFQWGGNLSLFAGLTELNRFAAGIMAHLGETQILKVAEGADAGAKEGQRSKVLAWLRPASDGEGAYLFVVSFSPKPVEKSISLAGTPYQSADLLFATDGSEQELVSITEKNLALRKLAGGRCYLLK</sequence>